<reference evidence="10" key="1">
    <citation type="submission" date="2023-04" db="EMBL/GenBank/DDBJ databases">
        <title>Ambrosiozyma monospora NBRC 1965.</title>
        <authorList>
            <person name="Ichikawa N."/>
            <person name="Sato H."/>
            <person name="Tonouchi N."/>
        </authorList>
    </citation>
    <scope>NUCLEOTIDE SEQUENCE</scope>
    <source>
        <strain evidence="10">NBRC 1965</strain>
    </source>
</reference>
<protein>
    <recommendedName>
        <fullName evidence="3">Pre-mRNA-splicing factor ISY1</fullName>
    </recommendedName>
    <alternativeName>
        <fullName evidence="7">Pre-mRNA-splicing factor isy1</fullName>
    </alternativeName>
</protein>
<evidence type="ECO:0000256" key="9">
    <source>
        <dbReference type="SAM" id="MobiDB-lite"/>
    </source>
</evidence>
<dbReference type="GO" id="GO:0071014">
    <property type="term" value="C:post-mRNA release spliceosomal complex"/>
    <property type="evidence" value="ECO:0007669"/>
    <property type="project" value="UniProtKB-ARBA"/>
</dbReference>
<dbReference type="GO" id="GO:0000974">
    <property type="term" value="C:Prp19 complex"/>
    <property type="evidence" value="ECO:0007669"/>
    <property type="project" value="UniProtKB-ARBA"/>
</dbReference>
<dbReference type="InterPro" id="IPR037200">
    <property type="entry name" value="Isy1_sf"/>
</dbReference>
<feature type="compositionally biased region" description="Polar residues" evidence="9">
    <location>
        <begin position="7"/>
        <end position="28"/>
    </location>
</feature>
<accession>A0A9W6YUF9</accession>
<evidence type="ECO:0000256" key="1">
    <source>
        <dbReference type="ARBA" id="ARBA00004123"/>
    </source>
</evidence>
<dbReference type="Proteomes" id="UP001165063">
    <property type="component" value="Unassembled WGS sequence"/>
</dbReference>
<evidence type="ECO:0000256" key="6">
    <source>
        <dbReference type="ARBA" id="ARBA00023242"/>
    </source>
</evidence>
<evidence type="ECO:0000313" key="11">
    <source>
        <dbReference type="Proteomes" id="UP001165063"/>
    </source>
</evidence>
<dbReference type="Pfam" id="PF06246">
    <property type="entry name" value="Isy1"/>
    <property type="match status" value="1"/>
</dbReference>
<comment type="similarity">
    <text evidence="2">Belongs to the ISY1 family.</text>
</comment>
<evidence type="ECO:0000256" key="3">
    <source>
        <dbReference type="ARBA" id="ARBA00019194"/>
    </source>
</evidence>
<sequence>MSRNSEKAQSLLNRFQTQQYPNKPTTRPKTAKYVKSLQDAERFRSMTLQSISAKLTKINDMMINEYQIRDLNDELNNLMREKTRWEYKIKELGGPDYLQFSKRNGGAGMGTTDNGELVIKGYRYFGRAKELPDVKQLVELAKSERQRAGERKHKSRNERTEFIKVNQLKFSLQYYGSTGDEEESRNFKNPII</sequence>
<gene>
    <name evidence="10" type="ORF">Amon01_000453300</name>
</gene>
<dbReference type="InterPro" id="IPR029012">
    <property type="entry name" value="Helix_hairpin_bin_sf"/>
</dbReference>
<organism evidence="10 11">
    <name type="scientific">Ambrosiozyma monospora</name>
    <name type="common">Yeast</name>
    <name type="synonym">Endomycopsis monosporus</name>
    <dbReference type="NCBI Taxonomy" id="43982"/>
    <lineage>
        <taxon>Eukaryota</taxon>
        <taxon>Fungi</taxon>
        <taxon>Dikarya</taxon>
        <taxon>Ascomycota</taxon>
        <taxon>Saccharomycotina</taxon>
        <taxon>Pichiomycetes</taxon>
        <taxon>Pichiales</taxon>
        <taxon>Pichiaceae</taxon>
        <taxon>Ambrosiozyma</taxon>
    </lineage>
</organism>
<evidence type="ECO:0000256" key="2">
    <source>
        <dbReference type="ARBA" id="ARBA00007002"/>
    </source>
</evidence>
<dbReference type="EMBL" id="BSXU01002204">
    <property type="protein sequence ID" value="GMG35353.1"/>
    <property type="molecule type" value="Genomic_DNA"/>
</dbReference>
<comment type="subcellular location">
    <subcellularLocation>
        <location evidence="1">Nucleus</location>
    </subcellularLocation>
</comment>
<dbReference type="GO" id="GO:0005684">
    <property type="term" value="C:U2-type spliceosomal complex"/>
    <property type="evidence" value="ECO:0007669"/>
    <property type="project" value="UniProtKB-ARBA"/>
</dbReference>
<evidence type="ECO:0000256" key="4">
    <source>
        <dbReference type="ARBA" id="ARBA00022728"/>
    </source>
</evidence>
<keyword evidence="4" id="KW-0507">mRNA processing</keyword>
<dbReference type="PANTHER" id="PTHR13021">
    <property type="entry name" value="PRE-MRNA-SPLICING FACTOR ISY1"/>
    <property type="match status" value="1"/>
</dbReference>
<keyword evidence="11" id="KW-1185">Reference proteome</keyword>
<keyword evidence="6" id="KW-0539">Nucleus</keyword>
<dbReference type="SUPFAM" id="SSF140102">
    <property type="entry name" value="ISY1 domain-like"/>
    <property type="match status" value="1"/>
</dbReference>
<keyword evidence="8" id="KW-0175">Coiled coil</keyword>
<evidence type="ECO:0000313" key="10">
    <source>
        <dbReference type="EMBL" id="GMG35353.1"/>
    </source>
</evidence>
<feature type="region of interest" description="Disordered" evidence="9">
    <location>
        <begin position="1"/>
        <end position="29"/>
    </location>
</feature>
<feature type="coiled-coil region" evidence="8">
    <location>
        <begin position="61"/>
        <end position="88"/>
    </location>
</feature>
<dbReference type="AlphaFoldDB" id="A0A9W6YUF9"/>
<dbReference type="FunFam" id="1.10.287.660:FF:000001">
    <property type="entry name" value="pre-mRNA-splicing factor ISY1 homolog"/>
    <property type="match status" value="1"/>
</dbReference>
<evidence type="ECO:0000256" key="8">
    <source>
        <dbReference type="SAM" id="Coils"/>
    </source>
</evidence>
<keyword evidence="5" id="KW-0508">mRNA splicing</keyword>
<dbReference type="InterPro" id="IPR009360">
    <property type="entry name" value="Isy1"/>
</dbReference>
<dbReference type="GO" id="GO:0000350">
    <property type="term" value="P:generation of catalytic spliceosome for second transesterification step"/>
    <property type="evidence" value="ECO:0007669"/>
    <property type="project" value="InterPro"/>
</dbReference>
<keyword evidence="4" id="KW-0747">Spliceosome</keyword>
<comment type="caution">
    <text evidence="10">The sequence shown here is derived from an EMBL/GenBank/DDBJ whole genome shotgun (WGS) entry which is preliminary data.</text>
</comment>
<proteinExistence type="inferred from homology"/>
<dbReference type="Gene3D" id="1.10.287.660">
    <property type="entry name" value="Helix hairpin bin"/>
    <property type="match status" value="1"/>
</dbReference>
<evidence type="ECO:0000256" key="5">
    <source>
        <dbReference type="ARBA" id="ARBA00023187"/>
    </source>
</evidence>
<dbReference type="OrthoDB" id="1739576at2759"/>
<name>A0A9W6YUF9_AMBMO</name>
<evidence type="ECO:0000256" key="7">
    <source>
        <dbReference type="ARBA" id="ARBA00073166"/>
    </source>
</evidence>